<organism evidence="1 2">
    <name type="scientific">Feifania hominis</name>
    <dbReference type="NCBI Taxonomy" id="2763660"/>
    <lineage>
        <taxon>Bacteria</taxon>
        <taxon>Bacillati</taxon>
        <taxon>Bacillota</taxon>
        <taxon>Clostridia</taxon>
        <taxon>Eubacteriales</taxon>
        <taxon>Feifaniaceae</taxon>
        <taxon>Feifania</taxon>
    </lineage>
</organism>
<dbReference type="AlphaFoldDB" id="A0A926DEJ3"/>
<dbReference type="PANTHER" id="PTHR36454:SF1">
    <property type="entry name" value="DUF1015 DOMAIN-CONTAINING PROTEIN"/>
    <property type="match status" value="1"/>
</dbReference>
<dbReference type="EMBL" id="JACRSP010000002">
    <property type="protein sequence ID" value="MBC8536392.1"/>
    <property type="molecule type" value="Genomic_DNA"/>
</dbReference>
<dbReference type="InterPro" id="IPR008323">
    <property type="entry name" value="UCP033563"/>
</dbReference>
<name>A0A926DEJ3_9FIRM</name>
<dbReference type="PIRSF" id="PIRSF033563">
    <property type="entry name" value="UCP033563"/>
    <property type="match status" value="1"/>
</dbReference>
<keyword evidence="2" id="KW-1185">Reference proteome</keyword>
<accession>A0A926DEJ3</accession>
<dbReference type="Proteomes" id="UP000620366">
    <property type="component" value="Unassembled WGS sequence"/>
</dbReference>
<comment type="caution">
    <text evidence="1">The sequence shown here is derived from an EMBL/GenBank/DDBJ whole genome shotgun (WGS) entry which is preliminary data.</text>
</comment>
<proteinExistence type="predicted"/>
<dbReference type="Pfam" id="PF06245">
    <property type="entry name" value="DUF1015"/>
    <property type="match status" value="1"/>
</dbReference>
<dbReference type="PANTHER" id="PTHR36454">
    <property type="entry name" value="LMO2823 PROTEIN"/>
    <property type="match status" value="1"/>
</dbReference>
<gene>
    <name evidence="1" type="ORF">H8695_06755</name>
</gene>
<reference evidence="1" key="1">
    <citation type="submission" date="2020-08" db="EMBL/GenBank/DDBJ databases">
        <title>Genome public.</title>
        <authorList>
            <person name="Liu C."/>
            <person name="Sun Q."/>
        </authorList>
    </citation>
    <scope>NUCLEOTIDE SEQUENCE</scope>
    <source>
        <strain evidence="1">BX7</strain>
    </source>
</reference>
<protein>
    <submittedName>
        <fullName evidence="1">DUF1015 domain-containing protein</fullName>
    </submittedName>
</protein>
<sequence>MAEIKPFRALRFAPAAGPIDELCCPPYDIISPEQRRGYLSKNLHNIVRLELPDGCYRDAGSNLRQLIERHLLAEDERPGIYIYEEEFSLDGVVRRVKGFLCLTRLEEFERGIVLPHEETLSKAKDDRFQLMSETFCNFSPIYSLYFDEGLETSRLIDALSAGAPQIAFVDEAGVTHRLWPVYDEAALRALEAQFAPRKLYIADGHHRYETALRFRDELRERGLVDGPDHKANFVMMHLTAMENPGLVVLPTHRLCRGLDGFDEQRLLRGLEHAFVTEKKAGLDTLERELAAGDRKCLALYTGGDSYVKLTLRDESFAREAAPGMSGALCMLDVSILHNLILEPLLGIDKANMAAQKNLIYTRSIREAIESVQNGSCNAAFLLNATRVDEIAAVASAGEKMPQKSTYFYPKLITGLVMNKIMDAPQE</sequence>
<evidence type="ECO:0000313" key="2">
    <source>
        <dbReference type="Proteomes" id="UP000620366"/>
    </source>
</evidence>
<dbReference type="RefSeq" id="WP_249300191.1">
    <property type="nucleotide sequence ID" value="NZ_JACRSP010000002.1"/>
</dbReference>
<evidence type="ECO:0000313" key="1">
    <source>
        <dbReference type="EMBL" id="MBC8536392.1"/>
    </source>
</evidence>